<proteinExistence type="predicted"/>
<dbReference type="Pfam" id="PF04748">
    <property type="entry name" value="Polysacc_deac_2"/>
    <property type="match status" value="1"/>
</dbReference>
<keyword evidence="1" id="KW-1133">Transmembrane helix</keyword>
<dbReference type="InterPro" id="IPR011330">
    <property type="entry name" value="Glyco_hydro/deAcase_b/a-brl"/>
</dbReference>
<dbReference type="Proteomes" id="UP001143486">
    <property type="component" value="Unassembled WGS sequence"/>
</dbReference>
<keyword evidence="1" id="KW-0812">Transmembrane</keyword>
<evidence type="ECO:0000313" key="3">
    <source>
        <dbReference type="Proteomes" id="UP001143486"/>
    </source>
</evidence>
<accession>A0A9W6IMP0</accession>
<gene>
    <name evidence="2" type="ORF">GCM10017621_18500</name>
</gene>
<evidence type="ECO:0008006" key="4">
    <source>
        <dbReference type="Google" id="ProtNLM"/>
    </source>
</evidence>
<dbReference type="PANTHER" id="PTHR30105">
    <property type="entry name" value="UNCHARACTERIZED YIBQ-RELATED"/>
    <property type="match status" value="1"/>
</dbReference>
<dbReference type="RefSeq" id="WP_271186710.1">
    <property type="nucleotide sequence ID" value="NZ_BSFE01000004.1"/>
</dbReference>
<dbReference type="CDD" id="cd10936">
    <property type="entry name" value="CE4_DAC2"/>
    <property type="match status" value="1"/>
</dbReference>
<keyword evidence="1" id="KW-0472">Membrane</keyword>
<dbReference type="Gene3D" id="3.20.20.370">
    <property type="entry name" value="Glycoside hydrolase/deacetylase"/>
    <property type="match status" value="1"/>
</dbReference>
<organism evidence="2 3">
    <name type="scientific">Maricaulis virginensis</name>
    <dbReference type="NCBI Taxonomy" id="144022"/>
    <lineage>
        <taxon>Bacteria</taxon>
        <taxon>Pseudomonadati</taxon>
        <taxon>Pseudomonadota</taxon>
        <taxon>Alphaproteobacteria</taxon>
        <taxon>Maricaulales</taxon>
        <taxon>Maricaulaceae</taxon>
        <taxon>Maricaulis</taxon>
    </lineage>
</organism>
<dbReference type="AlphaFoldDB" id="A0A9W6IMP0"/>
<sequence length="335" mass="34592">MKPDQRPLIRSTSSAVPALAGALVAFAYLVGAVVFSLASQSGEADAGVVEPVIAVADAAVVIREPAHAQGGAKSVRTSETARTRMAPASSDIDTVDAFLPTGPRLAIVIDDVGLDLAAARRVIALDAGVSIAVLPYAAAAATVSSEASAAGHDVLLHMPMEPVGLADPGPNALRVGMSDSDLQARVRWAMSRVPEAVGLNNHMGSRFTADPRAMRVALSAVADRQPLFLDSLTTGESRGQAVAAGLGLNALQRDIFLDHVQTPAEVTARLDEAEALARSRGWAIAIGHPHDTTLDVLEAWIAGARERGVEFVTVTTLSGQIARTATPTADASALQ</sequence>
<feature type="transmembrane region" description="Helical" evidence="1">
    <location>
        <begin position="12"/>
        <end position="38"/>
    </location>
</feature>
<dbReference type="SUPFAM" id="SSF88713">
    <property type="entry name" value="Glycoside hydrolase/deacetylase"/>
    <property type="match status" value="1"/>
</dbReference>
<keyword evidence="3" id="KW-1185">Reference proteome</keyword>
<reference evidence="2" key="2">
    <citation type="submission" date="2023-01" db="EMBL/GenBank/DDBJ databases">
        <authorList>
            <person name="Sun Q."/>
            <person name="Evtushenko L."/>
        </authorList>
    </citation>
    <scope>NUCLEOTIDE SEQUENCE</scope>
    <source>
        <strain evidence="2">VKM B-1513</strain>
    </source>
</reference>
<protein>
    <recommendedName>
        <fullName evidence="4">Divergent polysaccharide deacetylase family protein</fullName>
    </recommendedName>
</protein>
<dbReference type="PANTHER" id="PTHR30105:SF2">
    <property type="entry name" value="DIVERGENT POLYSACCHARIDE DEACETYLASE SUPERFAMILY"/>
    <property type="match status" value="1"/>
</dbReference>
<dbReference type="GO" id="GO:0005975">
    <property type="term" value="P:carbohydrate metabolic process"/>
    <property type="evidence" value="ECO:0007669"/>
    <property type="project" value="InterPro"/>
</dbReference>
<evidence type="ECO:0000256" key="1">
    <source>
        <dbReference type="SAM" id="Phobius"/>
    </source>
</evidence>
<name>A0A9W6IMP0_9PROT</name>
<comment type="caution">
    <text evidence="2">The sequence shown here is derived from an EMBL/GenBank/DDBJ whole genome shotgun (WGS) entry which is preliminary data.</text>
</comment>
<dbReference type="InterPro" id="IPR006837">
    <property type="entry name" value="Divergent_DAC"/>
</dbReference>
<dbReference type="EMBL" id="BSFE01000004">
    <property type="protein sequence ID" value="GLK52342.1"/>
    <property type="molecule type" value="Genomic_DNA"/>
</dbReference>
<reference evidence="2" key="1">
    <citation type="journal article" date="2014" name="Int. J. Syst. Evol. Microbiol.">
        <title>Complete genome sequence of Corynebacterium casei LMG S-19264T (=DSM 44701T), isolated from a smear-ripened cheese.</title>
        <authorList>
            <consortium name="US DOE Joint Genome Institute (JGI-PGF)"/>
            <person name="Walter F."/>
            <person name="Albersmeier A."/>
            <person name="Kalinowski J."/>
            <person name="Ruckert C."/>
        </authorList>
    </citation>
    <scope>NUCLEOTIDE SEQUENCE</scope>
    <source>
        <strain evidence="2">VKM B-1513</strain>
    </source>
</reference>
<evidence type="ECO:0000313" key="2">
    <source>
        <dbReference type="EMBL" id="GLK52342.1"/>
    </source>
</evidence>